<keyword evidence="10" id="KW-1185">Reference proteome</keyword>
<dbReference type="Pfam" id="PF00512">
    <property type="entry name" value="HisKA"/>
    <property type="match status" value="1"/>
</dbReference>
<evidence type="ECO:0000313" key="10">
    <source>
        <dbReference type="Proteomes" id="UP001165267"/>
    </source>
</evidence>
<dbReference type="SUPFAM" id="SSF55874">
    <property type="entry name" value="ATPase domain of HSP90 chaperone/DNA topoisomerase II/histidine kinase"/>
    <property type="match status" value="1"/>
</dbReference>
<dbReference type="SMART" id="SM00388">
    <property type="entry name" value="HisKA"/>
    <property type="match status" value="1"/>
</dbReference>
<keyword evidence="6" id="KW-1133">Transmembrane helix</keyword>
<dbReference type="PROSITE" id="PS50110">
    <property type="entry name" value="RESPONSE_REGULATORY"/>
    <property type="match status" value="1"/>
</dbReference>
<evidence type="ECO:0000256" key="3">
    <source>
        <dbReference type="ARBA" id="ARBA00022553"/>
    </source>
</evidence>
<dbReference type="InterPro" id="IPR003594">
    <property type="entry name" value="HATPase_dom"/>
</dbReference>
<dbReference type="InterPro" id="IPR011006">
    <property type="entry name" value="CheY-like_superfamily"/>
</dbReference>
<dbReference type="SUPFAM" id="SSF52172">
    <property type="entry name" value="CheY-like"/>
    <property type="match status" value="1"/>
</dbReference>
<keyword evidence="6" id="KW-0472">Membrane</keyword>
<reference evidence="9" key="1">
    <citation type="submission" date="2022-07" db="EMBL/GenBank/DDBJ databases">
        <authorList>
            <person name="Xamxidin M."/>
        </authorList>
    </citation>
    <scope>NUCLEOTIDE SEQUENCE</scope>
    <source>
        <strain evidence="9">YS8-69</strain>
    </source>
</reference>
<feature type="modified residue" description="4-aspartylphosphate" evidence="4">
    <location>
        <position position="576"/>
    </location>
</feature>
<dbReference type="Pfam" id="PF00072">
    <property type="entry name" value="Response_reg"/>
    <property type="match status" value="1"/>
</dbReference>
<organism evidence="9 10">
    <name type="scientific">Limnobacter parvus</name>
    <dbReference type="NCBI Taxonomy" id="2939690"/>
    <lineage>
        <taxon>Bacteria</taxon>
        <taxon>Pseudomonadati</taxon>
        <taxon>Pseudomonadota</taxon>
        <taxon>Betaproteobacteria</taxon>
        <taxon>Burkholderiales</taxon>
        <taxon>Burkholderiaceae</taxon>
        <taxon>Limnobacter</taxon>
    </lineage>
</organism>
<dbReference type="Gene3D" id="1.10.287.130">
    <property type="match status" value="1"/>
</dbReference>
<keyword evidence="9" id="KW-0547">Nucleotide-binding</keyword>
<dbReference type="InterPro" id="IPR036097">
    <property type="entry name" value="HisK_dim/P_sf"/>
</dbReference>
<dbReference type="Proteomes" id="UP001165267">
    <property type="component" value="Unassembled WGS sequence"/>
</dbReference>
<keyword evidence="5" id="KW-0175">Coiled coil</keyword>
<dbReference type="CDD" id="cd16922">
    <property type="entry name" value="HATPase_EvgS-ArcB-TorS-like"/>
    <property type="match status" value="1"/>
</dbReference>
<dbReference type="CDD" id="cd17546">
    <property type="entry name" value="REC_hyHK_CKI1_RcsC-like"/>
    <property type="match status" value="1"/>
</dbReference>
<dbReference type="InterPro" id="IPR005467">
    <property type="entry name" value="His_kinase_dom"/>
</dbReference>
<dbReference type="EC" id="2.7.13.3" evidence="2"/>
<evidence type="ECO:0000256" key="2">
    <source>
        <dbReference type="ARBA" id="ARBA00012438"/>
    </source>
</evidence>
<evidence type="ECO:0000259" key="8">
    <source>
        <dbReference type="PROSITE" id="PS50110"/>
    </source>
</evidence>
<evidence type="ECO:0000256" key="5">
    <source>
        <dbReference type="SAM" id="Coils"/>
    </source>
</evidence>
<dbReference type="SUPFAM" id="SSF47384">
    <property type="entry name" value="Homodimeric domain of signal transducing histidine kinase"/>
    <property type="match status" value="1"/>
</dbReference>
<dbReference type="PRINTS" id="PR00344">
    <property type="entry name" value="BCTRLSENSOR"/>
</dbReference>
<feature type="domain" description="Response regulatory" evidence="8">
    <location>
        <begin position="527"/>
        <end position="643"/>
    </location>
</feature>
<dbReference type="InterPro" id="IPR004358">
    <property type="entry name" value="Sig_transdc_His_kin-like_C"/>
</dbReference>
<name>A0ABT1XE57_9BURK</name>
<dbReference type="CDD" id="cd00082">
    <property type="entry name" value="HisKA"/>
    <property type="match status" value="1"/>
</dbReference>
<feature type="transmembrane region" description="Helical" evidence="6">
    <location>
        <begin position="181"/>
        <end position="199"/>
    </location>
</feature>
<evidence type="ECO:0000313" key="9">
    <source>
        <dbReference type="EMBL" id="MCR2745566.1"/>
    </source>
</evidence>
<proteinExistence type="predicted"/>
<evidence type="ECO:0000256" key="4">
    <source>
        <dbReference type="PROSITE-ProRule" id="PRU00169"/>
    </source>
</evidence>
<accession>A0ABT1XE57</accession>
<gene>
    <name evidence="9" type="ORF">NSP04_02760</name>
</gene>
<dbReference type="GO" id="GO:0005524">
    <property type="term" value="F:ATP binding"/>
    <property type="evidence" value="ECO:0007669"/>
    <property type="project" value="UniProtKB-KW"/>
</dbReference>
<evidence type="ECO:0000256" key="6">
    <source>
        <dbReference type="SAM" id="Phobius"/>
    </source>
</evidence>
<evidence type="ECO:0000259" key="7">
    <source>
        <dbReference type="PROSITE" id="PS50109"/>
    </source>
</evidence>
<dbReference type="InterPro" id="IPR036890">
    <property type="entry name" value="HATPase_C_sf"/>
</dbReference>
<comment type="caution">
    <text evidence="9">The sequence shown here is derived from an EMBL/GenBank/DDBJ whole genome shotgun (WGS) entry which is preliminary data.</text>
</comment>
<feature type="transmembrane region" description="Helical" evidence="6">
    <location>
        <begin position="17"/>
        <end position="38"/>
    </location>
</feature>
<dbReference type="RefSeq" id="WP_257510813.1">
    <property type="nucleotide sequence ID" value="NZ_JANKHG010000014.1"/>
</dbReference>
<dbReference type="Gene3D" id="3.30.565.10">
    <property type="entry name" value="Histidine kinase-like ATPase, C-terminal domain"/>
    <property type="match status" value="1"/>
</dbReference>
<comment type="catalytic activity">
    <reaction evidence="1">
        <text>ATP + protein L-histidine = ADP + protein N-phospho-L-histidine.</text>
        <dbReference type="EC" id="2.7.13.3"/>
    </reaction>
</comment>
<dbReference type="EMBL" id="JANKHG010000014">
    <property type="protein sequence ID" value="MCR2745566.1"/>
    <property type="molecule type" value="Genomic_DNA"/>
</dbReference>
<protein>
    <recommendedName>
        <fullName evidence="2">histidine kinase</fullName>
        <ecNumber evidence="2">2.7.13.3</ecNumber>
    </recommendedName>
</protein>
<dbReference type="PROSITE" id="PS50109">
    <property type="entry name" value="HIS_KIN"/>
    <property type="match status" value="1"/>
</dbReference>
<dbReference type="Gene3D" id="3.40.50.2300">
    <property type="match status" value="1"/>
</dbReference>
<keyword evidence="6" id="KW-0812">Transmembrane</keyword>
<dbReference type="PANTHER" id="PTHR45339">
    <property type="entry name" value="HYBRID SIGNAL TRANSDUCTION HISTIDINE KINASE J"/>
    <property type="match status" value="1"/>
</dbReference>
<evidence type="ECO:0000256" key="1">
    <source>
        <dbReference type="ARBA" id="ARBA00000085"/>
    </source>
</evidence>
<feature type="domain" description="Histidine kinase" evidence="7">
    <location>
        <begin position="274"/>
        <end position="492"/>
    </location>
</feature>
<dbReference type="Pfam" id="PF02518">
    <property type="entry name" value="HATPase_c"/>
    <property type="match status" value="1"/>
</dbReference>
<feature type="coiled-coil region" evidence="5">
    <location>
        <begin position="651"/>
        <end position="678"/>
    </location>
</feature>
<keyword evidence="9" id="KW-0067">ATP-binding</keyword>
<dbReference type="CDD" id="cd18773">
    <property type="entry name" value="PDC1_HK_sensor"/>
    <property type="match status" value="1"/>
</dbReference>
<keyword evidence="3 4" id="KW-0597">Phosphoprotein</keyword>
<dbReference type="SMART" id="SM00448">
    <property type="entry name" value="REC"/>
    <property type="match status" value="1"/>
</dbReference>
<dbReference type="InterPro" id="IPR001789">
    <property type="entry name" value="Sig_transdc_resp-reg_receiver"/>
</dbReference>
<dbReference type="SMART" id="SM00387">
    <property type="entry name" value="HATPase_c"/>
    <property type="match status" value="1"/>
</dbReference>
<dbReference type="PANTHER" id="PTHR45339:SF3">
    <property type="entry name" value="HISTIDINE KINASE"/>
    <property type="match status" value="1"/>
</dbReference>
<dbReference type="InterPro" id="IPR003661">
    <property type="entry name" value="HisK_dim/P_dom"/>
</dbReference>
<sequence length="751" mass="83844">MKKLIQVIQTIGLGTQLLVLGIGALLFLATAFTVFNTIHQRAELEKVFTRQAEALAFNLAVSSSSYILEKDFSLIETLLLKTERFSELFSATVTDTAGNVLAQITRDPLSGQLIARYDVDRMVVSDSFYDQAHRSSTVYRSEEFLTVLQPVDAGQFVGLVVLDFDLTELQAKQWDSVKRNLILALVLIFPATLALGIFVRKIVVELHALTRFAKEIVGNHGATNNQTFGSKELQTLHQSLSWASVTLLSKSDALEQEKLKAINSNELKSQFLANMSHEIRTPLTGILGLTEVILDSDNVPDNTRQDLRLIQLSADHLLRVVNDILDFSKIEANCIDIESYDFHLREQVKALVRIVSGSYGKPDVKVRCEIAEDVPDILVGDCARIMQVLNNLLSNSLKFTEVGEVCLFISRANPEGIHFRVRDTGIGIAQNLQSSIFKAFSQAEPGTARKYGGTGLGLTITQRLLKLMGSDIHLWSHEGKGSEFSFTLNLATSEQNSVAKTNQMDCAIRESLADHLERFGQASRLVRVLVAEDNLVNQTFVSHVLTQLGVVHRFADDGMKAVLAVDEEQFDLVFMDMHMPVMGGLEACKRILSKPEHRRLPIVGLTADAVADTRQACQEAGMVDYITKPFKRADIEQILSKLNLKVSPIPMKNFDFDKEVLKSKVEELNEDLPLLTESLHISIKNKNWVDTKIFLYILIEHCRRFGEDDFEAFLVQLKSEMDQSIEPSAKALAHLQDNLTALRSRFVALSV</sequence>